<organism evidence="1">
    <name type="scientific">Otarine gammaherpesvirus 4</name>
    <dbReference type="NCBI Taxonomy" id="2801541"/>
    <lineage>
        <taxon>Viruses</taxon>
        <taxon>Duplodnaviria</taxon>
        <taxon>Heunggongvirae</taxon>
        <taxon>Peploviricota</taxon>
        <taxon>Herviviricetes</taxon>
        <taxon>Herpesvirales</taxon>
        <taxon>Orthoherpesviridae</taxon>
        <taxon>Gammaherpesvirinae</taxon>
    </lineage>
</organism>
<sequence length="175" mass="19156">MDPTSVQRELVRTTLLDRVYKRAAISAHARFGPNHPIARAQYKAAASSDCERLRQDRTEYIFNLRSSIERSLSEQRQRLALLSSIDLARARLIENYRTRADELHDDIVTELADTLHVCGDASSQPHIIDCNECSSGLGGVGSCGCGGSNTAVLLRWAIECAPRVAHLGAPGAHCT</sequence>
<protein>
    <submittedName>
        <fullName evidence="1">Tegument protein</fullName>
    </submittedName>
</protein>
<dbReference type="Pfam" id="PF05852">
    <property type="entry name" value="DUF848"/>
    <property type="match status" value="1"/>
</dbReference>
<dbReference type="EMBL" id="MN545487">
    <property type="protein sequence ID" value="QRE02516.1"/>
    <property type="molecule type" value="Genomic_DNA"/>
</dbReference>
<proteinExistence type="predicted"/>
<accession>A0A889IW53</accession>
<evidence type="ECO:0000313" key="1">
    <source>
        <dbReference type="EMBL" id="QRE02516.1"/>
    </source>
</evidence>
<gene>
    <name evidence="1" type="primary">ORF35</name>
</gene>
<reference evidence="1" key="1">
    <citation type="submission" date="2019-10" db="EMBL/GenBank/DDBJ databases">
        <title>Otarine herpesvirus 4 in Northern fur seal genital swab.</title>
        <authorList>
            <person name="Deming A.C."/>
            <person name="Wellehan J.F.X."/>
            <person name="Gulland F.M.D."/>
        </authorList>
    </citation>
    <scope>NUCLEOTIDE SEQUENCE</scope>
    <source>
        <strain evidence="1">Cu11-001</strain>
    </source>
</reference>
<dbReference type="InterPro" id="IPR008566">
    <property type="entry name" value="DUF848"/>
</dbReference>
<name>A0A889IW53_9GAMA</name>